<proteinExistence type="predicted"/>
<evidence type="ECO:0000313" key="2">
    <source>
        <dbReference type="Proteomes" id="UP001526143"/>
    </source>
</evidence>
<gene>
    <name evidence="1" type="ORF">OGM63_13935</name>
</gene>
<organism evidence="1 2">
    <name type="scientific">Plectonema radiosum NIES-515</name>
    <dbReference type="NCBI Taxonomy" id="2986073"/>
    <lineage>
        <taxon>Bacteria</taxon>
        <taxon>Bacillati</taxon>
        <taxon>Cyanobacteriota</taxon>
        <taxon>Cyanophyceae</taxon>
        <taxon>Oscillatoriophycideae</taxon>
        <taxon>Oscillatoriales</taxon>
        <taxon>Microcoleaceae</taxon>
        <taxon>Plectonema</taxon>
    </lineage>
</organism>
<keyword evidence="2" id="KW-1185">Reference proteome</keyword>
<sequence length="42" mass="4942">MRISTRRIEKLRWYAAIKDKTITAIVEELIDSLPEVKEPSIK</sequence>
<dbReference type="EMBL" id="JAOWRF010000210">
    <property type="protein sequence ID" value="MCV3214600.1"/>
    <property type="molecule type" value="Genomic_DNA"/>
</dbReference>
<dbReference type="RefSeq" id="WP_263746177.1">
    <property type="nucleotide sequence ID" value="NZ_JAOWRF010000210.1"/>
</dbReference>
<accession>A0ABT3B035</accession>
<dbReference type="Proteomes" id="UP001526143">
    <property type="component" value="Unassembled WGS sequence"/>
</dbReference>
<evidence type="ECO:0000313" key="1">
    <source>
        <dbReference type="EMBL" id="MCV3214600.1"/>
    </source>
</evidence>
<reference evidence="1 2" key="1">
    <citation type="submission" date="2022-10" db="EMBL/GenBank/DDBJ databases">
        <title>Identification of biosynthetic pathway for the production of the potent trypsin inhibitor radiosumin.</title>
        <authorList>
            <person name="Fewer D.P."/>
            <person name="Delbaje E."/>
            <person name="Ouyang X."/>
            <person name="Agostino P.D."/>
            <person name="Wahlsten M."/>
            <person name="Jokela J."/>
            <person name="Permi P."/>
            <person name="Haapaniemi E."/>
            <person name="Koistinen H."/>
        </authorList>
    </citation>
    <scope>NUCLEOTIDE SEQUENCE [LARGE SCALE GENOMIC DNA]</scope>
    <source>
        <strain evidence="1 2">NIES-515</strain>
    </source>
</reference>
<name>A0ABT3B035_9CYAN</name>
<protein>
    <submittedName>
        <fullName evidence="1">Uncharacterized protein</fullName>
    </submittedName>
</protein>
<comment type="caution">
    <text evidence="1">The sequence shown here is derived from an EMBL/GenBank/DDBJ whole genome shotgun (WGS) entry which is preliminary data.</text>
</comment>